<dbReference type="Proteomes" id="UP000002481">
    <property type="component" value="Chromosome"/>
</dbReference>
<organism evidence="1 2">
    <name type="scientific">Staphylococcus aureus (strain Mu50 / ATCC 700699)</name>
    <dbReference type="NCBI Taxonomy" id="158878"/>
    <lineage>
        <taxon>Bacteria</taxon>
        <taxon>Bacillati</taxon>
        <taxon>Bacillota</taxon>
        <taxon>Bacilli</taxon>
        <taxon>Bacillales</taxon>
        <taxon>Staphylococcaceae</taxon>
        <taxon>Staphylococcus</taxon>
    </lineage>
</organism>
<accession>A0A0H3JS53</accession>
<proteinExistence type="predicted"/>
<dbReference type="AlphaFoldDB" id="A0A0H3JS53"/>
<name>A0A0H3JS53_STAAM</name>
<reference evidence="1 2" key="1">
    <citation type="journal article" date="2001" name="Lancet">
        <title>Whole genome sequencing of meticillin-resistant Staphylococcus aureus.</title>
        <authorList>
            <person name="Kuroda M."/>
            <person name="Ohta T."/>
            <person name="Uchiyama I."/>
            <person name="Baba T."/>
            <person name="Yuzawa H."/>
            <person name="Kobayashi I."/>
            <person name="Cui L."/>
            <person name="Oguchi A."/>
            <person name="Aoki K."/>
            <person name="Nagai Y."/>
            <person name="Lian J."/>
            <person name="Ito T."/>
            <person name="Kanamori M."/>
            <person name="Matsumaru H."/>
            <person name="Maruyama A."/>
            <person name="Murakami H."/>
            <person name="Hosoyama A."/>
            <person name="Mizutani-Ui Y."/>
            <person name="Takahashi N.K."/>
            <person name="Sawano T."/>
            <person name="Inoue R."/>
            <person name="Kaito C."/>
            <person name="Sekimizu K."/>
            <person name="Hirakawa H."/>
            <person name="Kuhara S."/>
            <person name="Goto S."/>
            <person name="Yabuzaki J."/>
            <person name="Kanehisa M."/>
            <person name="Yamashita A."/>
            <person name="Oshima K."/>
            <person name="Furuya K."/>
            <person name="Yoshino C."/>
            <person name="Shiba T."/>
            <person name="Hattori M."/>
            <person name="Ogasawara N."/>
            <person name="Hayashi H."/>
            <person name="Hiramatsu K."/>
        </authorList>
    </citation>
    <scope>NUCLEOTIDE SEQUENCE [LARGE SCALE GENOMIC DNA]</scope>
    <source>
        <strain evidence="2">Mu50 / ATCC 700699</strain>
    </source>
</reference>
<dbReference type="HOGENOM" id="CLU_2977049_0_0_9"/>
<protein>
    <submittedName>
        <fullName evidence="1">Uncharacterized protein</fullName>
    </submittedName>
</protein>
<dbReference type="EMBL" id="BA000017">
    <property type="protein sequence ID" value="BAB57954.1"/>
    <property type="molecule type" value="Genomic_DNA"/>
</dbReference>
<evidence type="ECO:0000313" key="1">
    <source>
        <dbReference type="EMBL" id="BAB57954.1"/>
    </source>
</evidence>
<sequence>MPNSHHSFNGSSTSSHKVPVPYAMHVAPLCIKYLSLTQRKLFLFTKSTYSYLHGAHFH</sequence>
<gene>
    <name evidence="1" type="ordered locus">SAV1792</name>
</gene>
<evidence type="ECO:0000313" key="2">
    <source>
        <dbReference type="Proteomes" id="UP000002481"/>
    </source>
</evidence>
<dbReference type="KEGG" id="sav:SAV1792"/>